<reference evidence="6 9" key="2">
    <citation type="submission" date="2017-09" db="EMBL/GenBank/DDBJ databases">
        <title>FDA dAtabase for Regulatory Grade micrObial Sequences (FDA-ARGOS): Supporting development and validation of Infectious Disease Dx tests.</title>
        <authorList>
            <person name="Minogue T."/>
            <person name="Wolcott M."/>
            <person name="Wasieloski L."/>
            <person name="Aguilar W."/>
            <person name="Moore D."/>
            <person name="Tallon L.J."/>
            <person name="Sadzewicz L."/>
            <person name="Ott S."/>
            <person name="Zhao X."/>
            <person name="Nagaraj S."/>
            <person name="Vavikolanu K."/>
            <person name="Aluvathingal J."/>
            <person name="Nadendla S."/>
            <person name="Sichtig H."/>
        </authorList>
    </citation>
    <scope>NUCLEOTIDE SEQUENCE [LARGE SCALE GENOMIC DNA]</scope>
    <source>
        <strain evidence="6 9">FDAARGOS_396</strain>
    </source>
</reference>
<evidence type="ECO:0000313" key="7">
    <source>
        <dbReference type="EMBL" id="RCA12375.1"/>
    </source>
</evidence>
<dbReference type="PANTHER" id="PTHR30514">
    <property type="entry name" value="GLUCOKINASE"/>
    <property type="match status" value="1"/>
</dbReference>
<dbReference type="EMBL" id="UGIF01000002">
    <property type="protein sequence ID" value="STP29389.1"/>
    <property type="molecule type" value="Genomic_DNA"/>
</dbReference>
<dbReference type="RefSeq" id="WP_016176958.1">
    <property type="nucleotide sequence ID" value="NZ_CABGIZ010000001.1"/>
</dbReference>
<accession>A0A367CID4</accession>
<protein>
    <submittedName>
        <fullName evidence="6">MurR/RpiR family transcriptional regulator</fullName>
    </submittedName>
    <submittedName>
        <fullName evidence="8">Phosphosugar-binding transcriptional regulator</fullName>
    </submittedName>
</protein>
<evidence type="ECO:0000256" key="3">
    <source>
        <dbReference type="ARBA" id="ARBA00023163"/>
    </source>
</evidence>
<dbReference type="InterPro" id="IPR000281">
    <property type="entry name" value="HTH_RpiR"/>
</dbReference>
<gene>
    <name evidence="8" type="primary">murR</name>
    <name evidence="6" type="ORF">CRM96_02575</name>
    <name evidence="7" type="ORF">EA71_00583</name>
    <name evidence="8" type="ORF">NCTC8129_01586</name>
</gene>
<dbReference type="AlphaFoldDB" id="A0A367CID4"/>
<evidence type="ECO:0000313" key="10">
    <source>
        <dbReference type="Proteomes" id="UP000252797"/>
    </source>
</evidence>
<dbReference type="GO" id="GO:0003677">
    <property type="term" value="F:DNA binding"/>
    <property type="evidence" value="ECO:0007669"/>
    <property type="project" value="UniProtKB-KW"/>
</dbReference>
<evidence type="ECO:0000313" key="11">
    <source>
        <dbReference type="Proteomes" id="UP000254070"/>
    </source>
</evidence>
<dbReference type="Gene3D" id="3.40.50.10490">
    <property type="entry name" value="Glucose-6-phosphate isomerase like protein, domain 1"/>
    <property type="match status" value="1"/>
</dbReference>
<evidence type="ECO:0000313" key="6">
    <source>
        <dbReference type="EMBL" id="PEH43969.1"/>
    </source>
</evidence>
<sequence length="257" mass="29356">MNKVYKRIQYKIPKLNQVEKNVLDYCLCTSENIFSMTAAELASKTFTSQPTITRMAKKLGFQGYQEFKFAIKNNLHFEQEDVHENEQTSLSPLINELFQQMLTTFEELDLVQIDRAVEMLKEANRIEIFALGQSIPVAVSVNRKLHFLGKNVGHSTDWDELTAISKQLTEQDLAIFISHSGETMGMINYAELLNKRNVPILSFLGQKRSTLEAASTAAFIAEIMTIYHHDIDLSPRASLDILLDIVMIQYAKQMKTE</sequence>
<evidence type="ECO:0000256" key="1">
    <source>
        <dbReference type="ARBA" id="ARBA00023015"/>
    </source>
</evidence>
<proteinExistence type="predicted"/>
<dbReference type="Proteomes" id="UP000252797">
    <property type="component" value="Unassembled WGS sequence"/>
</dbReference>
<evidence type="ECO:0000259" key="4">
    <source>
        <dbReference type="PROSITE" id="PS51071"/>
    </source>
</evidence>
<dbReference type="OrthoDB" id="3684496at2"/>
<dbReference type="SUPFAM" id="SSF53697">
    <property type="entry name" value="SIS domain"/>
    <property type="match status" value="1"/>
</dbReference>
<feature type="domain" description="SIS" evidence="5">
    <location>
        <begin position="116"/>
        <end position="256"/>
    </location>
</feature>
<dbReference type="InterPro" id="IPR009057">
    <property type="entry name" value="Homeodomain-like_sf"/>
</dbReference>
<dbReference type="Pfam" id="PF01418">
    <property type="entry name" value="HTH_6"/>
    <property type="match status" value="1"/>
</dbReference>
<dbReference type="InterPro" id="IPR046348">
    <property type="entry name" value="SIS_dom_sf"/>
</dbReference>
<evidence type="ECO:0000256" key="2">
    <source>
        <dbReference type="ARBA" id="ARBA00023125"/>
    </source>
</evidence>
<dbReference type="PROSITE" id="PS51464">
    <property type="entry name" value="SIS"/>
    <property type="match status" value="1"/>
</dbReference>
<dbReference type="Gene3D" id="1.10.10.10">
    <property type="entry name" value="Winged helix-like DNA-binding domain superfamily/Winged helix DNA-binding domain"/>
    <property type="match status" value="1"/>
</dbReference>
<dbReference type="InterPro" id="IPR001347">
    <property type="entry name" value="SIS_dom"/>
</dbReference>
<dbReference type="InterPro" id="IPR035472">
    <property type="entry name" value="RpiR-like_SIS"/>
</dbReference>
<dbReference type="GO" id="GO:0003700">
    <property type="term" value="F:DNA-binding transcription factor activity"/>
    <property type="evidence" value="ECO:0007669"/>
    <property type="project" value="InterPro"/>
</dbReference>
<keyword evidence="3" id="KW-0804">Transcription</keyword>
<reference evidence="8 11" key="3">
    <citation type="submission" date="2018-06" db="EMBL/GenBank/DDBJ databases">
        <authorList>
            <consortium name="Pathogen Informatics"/>
            <person name="Doyle S."/>
        </authorList>
    </citation>
    <scope>NUCLEOTIDE SEQUENCE [LARGE SCALE GENOMIC DNA]</scope>
    <source>
        <strain evidence="8 11">NCTC8129</strain>
    </source>
</reference>
<dbReference type="EMBL" id="LEPB01000001">
    <property type="protein sequence ID" value="RCA12375.1"/>
    <property type="molecule type" value="Genomic_DNA"/>
</dbReference>
<dbReference type="EMBL" id="PDEB01000004">
    <property type="protein sequence ID" value="PEH43969.1"/>
    <property type="molecule type" value="Genomic_DNA"/>
</dbReference>
<dbReference type="SUPFAM" id="SSF46689">
    <property type="entry name" value="Homeodomain-like"/>
    <property type="match status" value="1"/>
</dbReference>
<dbReference type="GO" id="GO:1901135">
    <property type="term" value="P:carbohydrate derivative metabolic process"/>
    <property type="evidence" value="ECO:0007669"/>
    <property type="project" value="InterPro"/>
</dbReference>
<dbReference type="PROSITE" id="PS51071">
    <property type="entry name" value="HTH_RPIR"/>
    <property type="match status" value="1"/>
</dbReference>
<dbReference type="Proteomes" id="UP000254070">
    <property type="component" value="Unassembled WGS sequence"/>
</dbReference>
<evidence type="ECO:0000313" key="9">
    <source>
        <dbReference type="Proteomes" id="UP000220669"/>
    </source>
</evidence>
<evidence type="ECO:0000259" key="5">
    <source>
        <dbReference type="PROSITE" id="PS51464"/>
    </source>
</evidence>
<keyword evidence="1" id="KW-0805">Transcription regulation</keyword>
<dbReference type="InterPro" id="IPR047640">
    <property type="entry name" value="RpiR-like"/>
</dbReference>
<reference evidence="7 10" key="1">
    <citation type="submission" date="2015-06" db="EMBL/GenBank/DDBJ databases">
        <title>The Genome Sequence of Enterococcus durans 4EA1.</title>
        <authorList>
            <consortium name="The Broad Institute Genomics Platform"/>
            <consortium name="The Broad Institute Genome Sequencing Center for Infectious Disease"/>
            <person name="Earl A.M."/>
            <person name="Van Tyne D."/>
            <person name="Lebreton F."/>
            <person name="Saavedra J.T."/>
            <person name="Gilmore M.S."/>
            <person name="Manson Mcguire A."/>
            <person name="Clock S."/>
            <person name="Crupain M."/>
            <person name="Rangan U."/>
            <person name="Young S."/>
            <person name="Abouelleil A."/>
            <person name="Cao P."/>
            <person name="Chapman S.B."/>
            <person name="Griggs A."/>
            <person name="Priest M."/>
            <person name="Shea T."/>
            <person name="Wortman J."/>
            <person name="Nusbaum C."/>
            <person name="Birren B."/>
        </authorList>
    </citation>
    <scope>NUCLEOTIDE SEQUENCE [LARGE SCALE GENOMIC DNA]</scope>
    <source>
        <strain evidence="7 10">4EA1</strain>
    </source>
</reference>
<evidence type="ECO:0000313" key="8">
    <source>
        <dbReference type="EMBL" id="STP29389.1"/>
    </source>
</evidence>
<dbReference type="CDD" id="cd05013">
    <property type="entry name" value="SIS_RpiR"/>
    <property type="match status" value="1"/>
</dbReference>
<dbReference type="Proteomes" id="UP000220669">
    <property type="component" value="Unassembled WGS sequence"/>
</dbReference>
<name>A0A367CID4_9ENTE</name>
<organism evidence="7 10">
    <name type="scientific">Enterococcus durans</name>
    <dbReference type="NCBI Taxonomy" id="53345"/>
    <lineage>
        <taxon>Bacteria</taxon>
        <taxon>Bacillati</taxon>
        <taxon>Bacillota</taxon>
        <taxon>Bacilli</taxon>
        <taxon>Lactobacillales</taxon>
        <taxon>Enterococcaceae</taxon>
        <taxon>Enterococcus</taxon>
    </lineage>
</organism>
<dbReference type="Pfam" id="PF01380">
    <property type="entry name" value="SIS"/>
    <property type="match status" value="1"/>
</dbReference>
<dbReference type="PANTHER" id="PTHR30514:SF1">
    <property type="entry name" value="HTH-TYPE TRANSCRIPTIONAL REGULATOR HEXR-RELATED"/>
    <property type="match status" value="1"/>
</dbReference>
<keyword evidence="2" id="KW-0238">DNA-binding</keyword>
<dbReference type="InterPro" id="IPR036388">
    <property type="entry name" value="WH-like_DNA-bd_sf"/>
</dbReference>
<feature type="domain" description="HTH rpiR-type" evidence="4">
    <location>
        <begin position="2"/>
        <end position="78"/>
    </location>
</feature>
<dbReference type="GO" id="GO:0097367">
    <property type="term" value="F:carbohydrate derivative binding"/>
    <property type="evidence" value="ECO:0007669"/>
    <property type="project" value="InterPro"/>
</dbReference>